<evidence type="ECO:0000256" key="2">
    <source>
        <dbReference type="SAM" id="Phobius"/>
    </source>
</evidence>
<sequence length="105" mass="11877">MDRCVLEYIARRWWRRVEVWMIALLLVTGGGFCGYQLAQWALAKSYLEQVATVRQAYDEAARQRDQRLDELIRRTDSAAAKASKAATTATQAADKADEALNRVSP</sequence>
<accession>A0AAI8KBB6</accession>
<organism evidence="3 4">
    <name type="scientific">Pseudomonas parafulva</name>
    <dbReference type="NCBI Taxonomy" id="157782"/>
    <lineage>
        <taxon>Bacteria</taxon>
        <taxon>Pseudomonadati</taxon>
        <taxon>Pseudomonadota</taxon>
        <taxon>Gammaproteobacteria</taxon>
        <taxon>Pseudomonadales</taxon>
        <taxon>Pseudomonadaceae</taxon>
        <taxon>Pseudomonas</taxon>
    </lineage>
</organism>
<feature type="compositionally biased region" description="Low complexity" evidence="1">
    <location>
        <begin position="82"/>
        <end position="93"/>
    </location>
</feature>
<feature type="transmembrane region" description="Helical" evidence="2">
    <location>
        <begin position="20"/>
        <end position="38"/>
    </location>
</feature>
<protein>
    <recommendedName>
        <fullName evidence="5">Lipoprotein</fullName>
    </recommendedName>
</protein>
<feature type="region of interest" description="Disordered" evidence="1">
    <location>
        <begin position="82"/>
        <end position="105"/>
    </location>
</feature>
<evidence type="ECO:0000313" key="4">
    <source>
        <dbReference type="Proteomes" id="UP000258127"/>
    </source>
</evidence>
<keyword evidence="4" id="KW-1185">Reference proteome</keyword>
<dbReference type="RefSeq" id="WP_116888246.1">
    <property type="nucleotide sequence ID" value="NZ_CP031641.1"/>
</dbReference>
<keyword evidence="2" id="KW-0812">Transmembrane</keyword>
<evidence type="ECO:0000313" key="3">
    <source>
        <dbReference type="EMBL" id="AXO88431.1"/>
    </source>
</evidence>
<keyword evidence="2" id="KW-1133">Transmembrane helix</keyword>
<feature type="compositionally biased region" description="Basic and acidic residues" evidence="1">
    <location>
        <begin position="94"/>
        <end position="105"/>
    </location>
</feature>
<evidence type="ECO:0000256" key="1">
    <source>
        <dbReference type="SAM" id="MobiDB-lite"/>
    </source>
</evidence>
<name>A0AAI8KBB6_9PSED</name>
<gene>
    <name evidence="3" type="ORF">DZC75_10640</name>
</gene>
<keyword evidence="2" id="KW-0472">Membrane</keyword>
<proteinExistence type="predicted"/>
<dbReference type="AlphaFoldDB" id="A0AAI8KBB6"/>
<dbReference type="EMBL" id="CP031641">
    <property type="protein sequence ID" value="AXO88431.1"/>
    <property type="molecule type" value="Genomic_DNA"/>
</dbReference>
<evidence type="ECO:0008006" key="5">
    <source>
        <dbReference type="Google" id="ProtNLM"/>
    </source>
</evidence>
<reference evidence="3 4" key="1">
    <citation type="submission" date="2018-08" db="EMBL/GenBank/DDBJ databases">
        <authorList>
            <person name="Lee Y."/>
            <person name="Kakembo D."/>
        </authorList>
    </citation>
    <scope>NUCLEOTIDE SEQUENCE [LARGE SCALE GENOMIC DNA]</scope>
    <source>
        <strain evidence="3 4">JBCS1880</strain>
    </source>
</reference>
<dbReference type="Proteomes" id="UP000258127">
    <property type="component" value="Chromosome"/>
</dbReference>